<organism evidence="8">
    <name type="scientific">freshwater metagenome</name>
    <dbReference type="NCBI Taxonomy" id="449393"/>
    <lineage>
        <taxon>unclassified sequences</taxon>
        <taxon>metagenomes</taxon>
        <taxon>ecological metagenomes</taxon>
    </lineage>
</organism>
<evidence type="ECO:0000259" key="5">
    <source>
        <dbReference type="Pfam" id="PF01243"/>
    </source>
</evidence>
<evidence type="ECO:0000256" key="4">
    <source>
        <dbReference type="ARBA" id="ARBA00023002"/>
    </source>
</evidence>
<evidence type="ECO:0000256" key="1">
    <source>
        <dbReference type="ARBA" id="ARBA00001917"/>
    </source>
</evidence>
<evidence type="ECO:0000313" key="10">
    <source>
        <dbReference type="EMBL" id="CAB5030020.1"/>
    </source>
</evidence>
<evidence type="ECO:0000313" key="8">
    <source>
        <dbReference type="EMBL" id="CAB4806676.1"/>
    </source>
</evidence>
<feature type="domain" description="Pyridoxine 5'-phosphate oxidase dimerisation C-terminal" evidence="6">
    <location>
        <begin position="211"/>
        <end position="253"/>
    </location>
</feature>
<feature type="domain" description="Pyridoxamine 5'-phosphate oxidase N-terminal" evidence="5">
    <location>
        <begin position="74"/>
        <end position="194"/>
    </location>
</feature>
<protein>
    <submittedName>
        <fullName evidence="8">Unannotated protein</fullName>
    </submittedName>
</protein>
<comment type="cofactor">
    <cofactor evidence="1">
        <name>FMN</name>
        <dbReference type="ChEBI" id="CHEBI:58210"/>
    </cofactor>
</comment>
<keyword evidence="3" id="KW-0288">FMN</keyword>
<dbReference type="PANTHER" id="PTHR10851">
    <property type="entry name" value="PYRIDOXINE-5-PHOSPHATE OXIDASE"/>
    <property type="match status" value="1"/>
</dbReference>
<dbReference type="NCBIfam" id="NF004231">
    <property type="entry name" value="PRK05679.1"/>
    <property type="match status" value="1"/>
</dbReference>
<evidence type="ECO:0000256" key="3">
    <source>
        <dbReference type="ARBA" id="ARBA00022643"/>
    </source>
</evidence>
<dbReference type="NCBIfam" id="TIGR00558">
    <property type="entry name" value="pdxH"/>
    <property type="match status" value="1"/>
</dbReference>
<dbReference type="GO" id="GO:0004733">
    <property type="term" value="F:pyridoxamine phosphate oxidase activity"/>
    <property type="evidence" value="ECO:0007669"/>
    <property type="project" value="InterPro"/>
</dbReference>
<accession>A0A6J6YHR8</accession>
<dbReference type="InterPro" id="IPR019576">
    <property type="entry name" value="Pyridoxamine_oxidase_dimer_C"/>
</dbReference>
<dbReference type="Pfam" id="PF10590">
    <property type="entry name" value="PNP_phzG_C"/>
    <property type="match status" value="1"/>
</dbReference>
<dbReference type="InterPro" id="IPR000659">
    <property type="entry name" value="Pyridox_Oxase"/>
</dbReference>
<evidence type="ECO:0000313" key="7">
    <source>
        <dbReference type="EMBL" id="CAB4760263.1"/>
    </source>
</evidence>
<dbReference type="PANTHER" id="PTHR10851:SF0">
    <property type="entry name" value="PYRIDOXINE-5'-PHOSPHATE OXIDASE"/>
    <property type="match status" value="1"/>
</dbReference>
<dbReference type="Pfam" id="PF01243">
    <property type="entry name" value="PNPOx_N"/>
    <property type="match status" value="1"/>
</dbReference>
<dbReference type="SUPFAM" id="SSF50475">
    <property type="entry name" value="FMN-binding split barrel"/>
    <property type="match status" value="1"/>
</dbReference>
<name>A0A6J6YHR8_9ZZZZ</name>
<keyword evidence="4" id="KW-0560">Oxidoreductase</keyword>
<dbReference type="InterPro" id="IPR012349">
    <property type="entry name" value="Split_barrel_FMN-bd"/>
</dbReference>
<dbReference type="EMBL" id="CAFBLY010000044">
    <property type="protein sequence ID" value="CAB4883490.1"/>
    <property type="molecule type" value="Genomic_DNA"/>
</dbReference>
<reference evidence="8" key="1">
    <citation type="submission" date="2020-05" db="EMBL/GenBank/DDBJ databases">
        <authorList>
            <person name="Chiriac C."/>
            <person name="Salcher M."/>
            <person name="Ghai R."/>
            <person name="Kavagutti S V."/>
        </authorList>
    </citation>
    <scope>NUCLEOTIDE SEQUENCE</scope>
</reference>
<sequence>MGNSAPIEGVLATTKVGIALRAKVTLDTSMEKIVNDKGIRAEIAAMRRSYGEEGLVNLPEDPFVTFDEWMAAAAANEIIVEANAMILSTSDGSGEITTRTVLLKDISQGGFTFFTNYSSRKAQAIAMNSQVTLLFPWYAMERQVIISGQADKVSREESESYFATRPWSSQIGAWASAQSAPLSSREELEMRFKGAAEKWPEGSVVPTPPHWGGFRVVPDSIEFWQGRYSRLHDRIRYHRADTKSDWDMQRYFP</sequence>
<dbReference type="GO" id="GO:0010181">
    <property type="term" value="F:FMN binding"/>
    <property type="evidence" value="ECO:0007669"/>
    <property type="project" value="InterPro"/>
</dbReference>
<dbReference type="EMBL" id="CAEZZI010000094">
    <property type="protein sequence ID" value="CAB4760263.1"/>
    <property type="molecule type" value="Genomic_DNA"/>
</dbReference>
<evidence type="ECO:0000313" key="9">
    <source>
        <dbReference type="EMBL" id="CAB4883490.1"/>
    </source>
</evidence>
<proteinExistence type="inferred from homology"/>
<dbReference type="EMBL" id="CAFAAY010000004">
    <property type="protein sequence ID" value="CAB4806676.1"/>
    <property type="molecule type" value="Genomic_DNA"/>
</dbReference>
<dbReference type="PROSITE" id="PS01064">
    <property type="entry name" value="PYRIDOX_OXIDASE"/>
    <property type="match status" value="1"/>
</dbReference>
<dbReference type="InterPro" id="IPR011576">
    <property type="entry name" value="Pyridox_Oxase_N"/>
</dbReference>
<evidence type="ECO:0000256" key="2">
    <source>
        <dbReference type="ARBA" id="ARBA00022630"/>
    </source>
</evidence>
<dbReference type="InterPro" id="IPR019740">
    <property type="entry name" value="Pyridox_Oxase_CS"/>
</dbReference>
<gene>
    <name evidence="7" type="ORF">UFOPK2842_00901</name>
    <name evidence="8" type="ORF">UFOPK3124_00110</name>
    <name evidence="9" type="ORF">UFOPK3480_00642</name>
    <name evidence="10" type="ORF">UFOPK4165_00565</name>
</gene>
<dbReference type="AlphaFoldDB" id="A0A6J6YHR8"/>
<dbReference type="EMBL" id="CAFBPV010000040">
    <property type="protein sequence ID" value="CAB5030020.1"/>
    <property type="molecule type" value="Genomic_DNA"/>
</dbReference>
<dbReference type="HAMAP" id="MF_01629">
    <property type="entry name" value="PdxH"/>
    <property type="match status" value="1"/>
</dbReference>
<dbReference type="Gene3D" id="2.30.110.10">
    <property type="entry name" value="Electron Transport, Fmn-binding Protein, Chain A"/>
    <property type="match status" value="1"/>
</dbReference>
<evidence type="ECO:0000259" key="6">
    <source>
        <dbReference type="Pfam" id="PF10590"/>
    </source>
</evidence>
<keyword evidence="2" id="KW-0285">Flavoprotein</keyword>
<dbReference type="GO" id="GO:0008615">
    <property type="term" value="P:pyridoxine biosynthetic process"/>
    <property type="evidence" value="ECO:0007669"/>
    <property type="project" value="InterPro"/>
</dbReference>